<dbReference type="FunFam" id="1.20.58.1040:FF:000001">
    <property type="entry name" value="Glucan endo-1,3-beta-glucosidase 4"/>
    <property type="match status" value="1"/>
</dbReference>
<protein>
    <submittedName>
        <fullName evidence="12">Glucan endo-1,3-beta-glucosidase 13-like isoform X1</fullName>
    </submittedName>
</protein>
<organism evidence="11 12">
    <name type="scientific">Cucurbita moschata</name>
    <name type="common">Winter crookneck squash</name>
    <name type="synonym">Cucurbita pepo var. moschata</name>
    <dbReference type="NCBI Taxonomy" id="3662"/>
    <lineage>
        <taxon>Eukaryota</taxon>
        <taxon>Viridiplantae</taxon>
        <taxon>Streptophyta</taxon>
        <taxon>Embryophyta</taxon>
        <taxon>Tracheophyta</taxon>
        <taxon>Spermatophyta</taxon>
        <taxon>Magnoliopsida</taxon>
        <taxon>eudicotyledons</taxon>
        <taxon>Gunneridae</taxon>
        <taxon>Pentapetalae</taxon>
        <taxon>rosids</taxon>
        <taxon>fabids</taxon>
        <taxon>Cucurbitales</taxon>
        <taxon>Cucurbitaceae</taxon>
        <taxon>Cucurbiteae</taxon>
        <taxon>Cucurbita</taxon>
    </lineage>
</organism>
<dbReference type="GO" id="GO:0005886">
    <property type="term" value="C:plasma membrane"/>
    <property type="evidence" value="ECO:0007669"/>
    <property type="project" value="UniProtKB-SubCell"/>
</dbReference>
<accession>A0A6J1EHM6</accession>
<dbReference type="GeneID" id="111434256"/>
<evidence type="ECO:0000256" key="8">
    <source>
        <dbReference type="ARBA" id="ARBA00023288"/>
    </source>
</evidence>
<evidence type="ECO:0000256" key="4">
    <source>
        <dbReference type="ARBA" id="ARBA00022729"/>
    </source>
</evidence>
<sequence>MGTKIWVLEILLLLQHFFVGEVTAAAAGVPVTRTWTPSEGNATGAEGGSWCVAKPGVSQIDLQNALDWACGLGKADCRAIQKGGPCYQPDTLLSHASYAFNRFYKQNANSDMACNFGGSATLTNKDPSYGKCDYSASSSSASAEGKKNSPSHGCLKLGMLCGILVVILNLYLGS</sequence>
<name>A0A6J1EHM6_CUCMO</name>
<dbReference type="Gene3D" id="1.20.58.1040">
    <property type="match status" value="1"/>
</dbReference>
<dbReference type="RefSeq" id="XP_022927426.1">
    <property type="nucleotide sequence ID" value="XM_023071658.1"/>
</dbReference>
<keyword evidence="11" id="KW-1185">Reference proteome</keyword>
<dbReference type="GO" id="GO:0098552">
    <property type="term" value="C:side of membrane"/>
    <property type="evidence" value="ECO:0007669"/>
    <property type="project" value="UniProtKB-KW"/>
</dbReference>
<keyword evidence="7" id="KW-0325">Glycoprotein</keyword>
<evidence type="ECO:0000256" key="2">
    <source>
        <dbReference type="ARBA" id="ARBA00022475"/>
    </source>
</evidence>
<dbReference type="PANTHER" id="PTHR31044">
    <property type="entry name" value="BETA-1,3 GLUCANASE"/>
    <property type="match status" value="1"/>
</dbReference>
<gene>
    <name evidence="12" type="primary">LOC111434256</name>
</gene>
<dbReference type="AlphaFoldDB" id="A0A6J1EHM6"/>
<evidence type="ECO:0000256" key="9">
    <source>
        <dbReference type="SAM" id="SignalP"/>
    </source>
</evidence>
<dbReference type="Proteomes" id="UP000504609">
    <property type="component" value="Unplaced"/>
</dbReference>
<evidence type="ECO:0000256" key="5">
    <source>
        <dbReference type="ARBA" id="ARBA00023136"/>
    </source>
</evidence>
<dbReference type="KEGG" id="cmos:111434256"/>
<reference evidence="12" key="1">
    <citation type="submission" date="2025-08" db="UniProtKB">
        <authorList>
            <consortium name="RefSeq"/>
        </authorList>
    </citation>
    <scope>IDENTIFICATION</scope>
    <source>
        <tissue evidence="12">Young leaves</tissue>
    </source>
</reference>
<feature type="signal peptide" evidence="9">
    <location>
        <begin position="1"/>
        <end position="24"/>
    </location>
</feature>
<evidence type="ECO:0000256" key="1">
    <source>
        <dbReference type="ARBA" id="ARBA00004609"/>
    </source>
</evidence>
<feature type="chain" id="PRO_5026886147" evidence="9">
    <location>
        <begin position="25"/>
        <end position="174"/>
    </location>
</feature>
<dbReference type="SMART" id="SM00768">
    <property type="entry name" value="X8"/>
    <property type="match status" value="1"/>
</dbReference>
<dbReference type="InterPro" id="IPR044788">
    <property type="entry name" value="X8_dom_prot"/>
</dbReference>
<evidence type="ECO:0000313" key="12">
    <source>
        <dbReference type="RefSeq" id="XP_022927426.1"/>
    </source>
</evidence>
<keyword evidence="3" id="KW-0336">GPI-anchor</keyword>
<dbReference type="Pfam" id="PF07983">
    <property type="entry name" value="X8"/>
    <property type="match status" value="1"/>
</dbReference>
<keyword evidence="5" id="KW-0472">Membrane</keyword>
<proteinExistence type="predicted"/>
<dbReference type="InterPro" id="IPR012946">
    <property type="entry name" value="X8"/>
</dbReference>
<keyword evidence="6" id="KW-1015">Disulfide bond</keyword>
<evidence type="ECO:0000313" key="11">
    <source>
        <dbReference type="Proteomes" id="UP000504609"/>
    </source>
</evidence>
<keyword evidence="4 9" id="KW-0732">Signal</keyword>
<dbReference type="GO" id="GO:0009506">
    <property type="term" value="C:plasmodesma"/>
    <property type="evidence" value="ECO:0007669"/>
    <property type="project" value="UniProtKB-ARBA"/>
</dbReference>
<evidence type="ECO:0000259" key="10">
    <source>
        <dbReference type="SMART" id="SM00768"/>
    </source>
</evidence>
<evidence type="ECO:0000256" key="7">
    <source>
        <dbReference type="ARBA" id="ARBA00023180"/>
    </source>
</evidence>
<keyword evidence="8" id="KW-0449">Lipoprotein</keyword>
<keyword evidence="2" id="KW-1003">Cell membrane</keyword>
<evidence type="ECO:0000256" key="3">
    <source>
        <dbReference type="ARBA" id="ARBA00022622"/>
    </source>
</evidence>
<feature type="domain" description="X8" evidence="10">
    <location>
        <begin position="49"/>
        <end position="134"/>
    </location>
</feature>
<dbReference type="PANTHER" id="PTHR31044:SF36">
    <property type="entry name" value="CARBOHYDRATE-BINDING X8 DOMAIN SUPERFAMILY PROTEIN"/>
    <property type="match status" value="1"/>
</dbReference>
<comment type="subcellular location">
    <subcellularLocation>
        <location evidence="1">Cell membrane</location>
        <topology evidence="1">Lipid-anchor</topology>
        <topology evidence="1">GPI-anchor</topology>
    </subcellularLocation>
</comment>
<evidence type="ECO:0000256" key="6">
    <source>
        <dbReference type="ARBA" id="ARBA00023157"/>
    </source>
</evidence>